<evidence type="ECO:0000259" key="14">
    <source>
        <dbReference type="PROSITE" id="PS50893"/>
    </source>
</evidence>
<evidence type="ECO:0000256" key="6">
    <source>
        <dbReference type="ARBA" id="ARBA00022741"/>
    </source>
</evidence>
<evidence type="ECO:0000256" key="10">
    <source>
        <dbReference type="ARBA" id="ARBA00023136"/>
    </source>
</evidence>
<protein>
    <recommendedName>
        <fullName evidence="12">Pyoverdine export ATP-binding/permease protein PvdT</fullName>
    </recommendedName>
</protein>
<dbReference type="Gene3D" id="3.40.50.300">
    <property type="entry name" value="P-loop containing nucleotide triphosphate hydrolases"/>
    <property type="match status" value="1"/>
</dbReference>
<dbReference type="InterPro" id="IPR003838">
    <property type="entry name" value="ABC3_permease_C"/>
</dbReference>
<evidence type="ECO:0000313" key="16">
    <source>
        <dbReference type="Proteomes" id="UP000286934"/>
    </source>
</evidence>
<evidence type="ECO:0000256" key="3">
    <source>
        <dbReference type="ARBA" id="ARBA00022475"/>
    </source>
</evidence>
<dbReference type="SUPFAM" id="SSF52540">
    <property type="entry name" value="P-loop containing nucleoside triphosphate hydrolases"/>
    <property type="match status" value="1"/>
</dbReference>
<dbReference type="GO" id="GO:0022857">
    <property type="term" value="F:transmembrane transporter activity"/>
    <property type="evidence" value="ECO:0007669"/>
    <property type="project" value="TreeGrafter"/>
</dbReference>
<dbReference type="InterPro" id="IPR003593">
    <property type="entry name" value="AAA+_ATPase"/>
</dbReference>
<dbReference type="GO" id="GO:1902495">
    <property type="term" value="C:transmembrane transporter complex"/>
    <property type="evidence" value="ECO:0007669"/>
    <property type="project" value="UniProtKB-ARBA"/>
</dbReference>
<dbReference type="Pfam" id="PF00005">
    <property type="entry name" value="ABC_tran"/>
    <property type="match status" value="1"/>
</dbReference>
<dbReference type="AlphaFoldDB" id="A0A432WV22"/>
<dbReference type="Proteomes" id="UP000286934">
    <property type="component" value="Unassembled WGS sequence"/>
</dbReference>
<reference evidence="16" key="1">
    <citation type="journal article" date="2018" name="Front. Microbiol.">
        <title>Genome-Based Analysis Reveals the Taxonomy and Diversity of the Family Idiomarinaceae.</title>
        <authorList>
            <person name="Liu Y."/>
            <person name="Lai Q."/>
            <person name="Shao Z."/>
        </authorList>
    </citation>
    <scope>NUCLEOTIDE SEQUENCE [LARGE SCALE GENOMIC DNA]</scope>
    <source>
        <strain evidence="16">AIS</strain>
    </source>
</reference>
<dbReference type="InterPro" id="IPR003439">
    <property type="entry name" value="ABC_transporter-like_ATP-bd"/>
</dbReference>
<dbReference type="CDD" id="cd03255">
    <property type="entry name" value="ABC_MJ0796_LolCDE_FtsE"/>
    <property type="match status" value="1"/>
</dbReference>
<comment type="caution">
    <text evidence="15">The sequence shown here is derived from an EMBL/GenBank/DDBJ whole genome shotgun (WGS) entry which is preliminary data.</text>
</comment>
<evidence type="ECO:0000256" key="4">
    <source>
        <dbReference type="ARBA" id="ARBA00022519"/>
    </source>
</evidence>
<keyword evidence="6" id="KW-0547">Nucleotide-binding</keyword>
<dbReference type="PROSITE" id="PS50893">
    <property type="entry name" value="ABC_TRANSPORTER_2"/>
    <property type="match status" value="1"/>
</dbReference>
<keyword evidence="5 13" id="KW-0812">Transmembrane</keyword>
<dbReference type="InterPro" id="IPR025857">
    <property type="entry name" value="MacB_PCD"/>
</dbReference>
<keyword evidence="10 13" id="KW-0472">Membrane</keyword>
<dbReference type="PROSITE" id="PS00211">
    <property type="entry name" value="ABC_TRANSPORTER_1"/>
    <property type="match status" value="1"/>
</dbReference>
<evidence type="ECO:0000256" key="13">
    <source>
        <dbReference type="SAM" id="Phobius"/>
    </source>
</evidence>
<feature type="transmembrane region" description="Helical" evidence="13">
    <location>
        <begin position="611"/>
        <end position="635"/>
    </location>
</feature>
<evidence type="ECO:0000256" key="9">
    <source>
        <dbReference type="ARBA" id="ARBA00022989"/>
    </source>
</evidence>
<dbReference type="Pfam" id="PF12704">
    <property type="entry name" value="MacB_PCD"/>
    <property type="match status" value="1"/>
</dbReference>
<dbReference type="InterPro" id="IPR027417">
    <property type="entry name" value="P-loop_NTPase"/>
</dbReference>
<comment type="subcellular location">
    <subcellularLocation>
        <location evidence="1">Cell inner membrane</location>
        <topology evidence="1">Multi-pass membrane protein</topology>
    </subcellularLocation>
</comment>
<dbReference type="Pfam" id="PF02687">
    <property type="entry name" value="FtsX"/>
    <property type="match status" value="1"/>
</dbReference>
<dbReference type="SMART" id="SM00382">
    <property type="entry name" value="AAA"/>
    <property type="match status" value="1"/>
</dbReference>
<gene>
    <name evidence="15" type="ORF">CWE13_06565</name>
</gene>
<proteinExistence type="inferred from homology"/>
<evidence type="ECO:0000256" key="11">
    <source>
        <dbReference type="ARBA" id="ARBA00038388"/>
    </source>
</evidence>
<evidence type="ECO:0000256" key="7">
    <source>
        <dbReference type="ARBA" id="ARBA00022840"/>
    </source>
</evidence>
<dbReference type="InterPro" id="IPR017911">
    <property type="entry name" value="MacB-like_ATP-bd"/>
</dbReference>
<keyword evidence="7 15" id="KW-0067">ATP-binding</keyword>
<name>A0A432WV22_9GAMM</name>
<dbReference type="PANTHER" id="PTHR30572">
    <property type="entry name" value="MEMBRANE COMPONENT OF TRANSPORTER-RELATED"/>
    <property type="match status" value="1"/>
</dbReference>
<evidence type="ECO:0000256" key="2">
    <source>
        <dbReference type="ARBA" id="ARBA00022448"/>
    </source>
</evidence>
<dbReference type="InterPro" id="IPR017871">
    <property type="entry name" value="ABC_transporter-like_CS"/>
</dbReference>
<dbReference type="PANTHER" id="PTHR30572:SF14">
    <property type="entry name" value="MACROLIDE EXPORT ATP-BINDING_PERMEASE PROTEIN MACB"/>
    <property type="match status" value="1"/>
</dbReference>
<feature type="transmembrane region" description="Helical" evidence="13">
    <location>
        <begin position="529"/>
        <end position="554"/>
    </location>
</feature>
<keyword evidence="8" id="KW-1278">Translocase</keyword>
<feature type="transmembrane region" description="Helical" evidence="13">
    <location>
        <begin position="578"/>
        <end position="605"/>
    </location>
</feature>
<feature type="transmembrane region" description="Helical" evidence="13">
    <location>
        <begin position="278"/>
        <end position="298"/>
    </location>
</feature>
<dbReference type="GO" id="GO:0005886">
    <property type="term" value="C:plasma membrane"/>
    <property type="evidence" value="ECO:0007669"/>
    <property type="project" value="UniProtKB-SubCell"/>
</dbReference>
<keyword evidence="9 13" id="KW-1133">Transmembrane helix</keyword>
<accession>A0A432WV22</accession>
<keyword evidence="3" id="KW-1003">Cell membrane</keyword>
<keyword evidence="4" id="KW-0997">Cell inner membrane</keyword>
<evidence type="ECO:0000256" key="1">
    <source>
        <dbReference type="ARBA" id="ARBA00004429"/>
    </source>
</evidence>
<evidence type="ECO:0000256" key="12">
    <source>
        <dbReference type="ARBA" id="ARBA00041199"/>
    </source>
</evidence>
<dbReference type="RefSeq" id="WP_126806998.1">
    <property type="nucleotide sequence ID" value="NZ_PIPP01000002.1"/>
</dbReference>
<dbReference type="FunFam" id="3.40.50.300:FF:000032">
    <property type="entry name" value="Export ABC transporter ATP-binding protein"/>
    <property type="match status" value="1"/>
</dbReference>
<dbReference type="GO" id="GO:0005524">
    <property type="term" value="F:ATP binding"/>
    <property type="evidence" value="ECO:0007669"/>
    <property type="project" value="UniProtKB-KW"/>
</dbReference>
<dbReference type="GO" id="GO:0016887">
    <property type="term" value="F:ATP hydrolysis activity"/>
    <property type="evidence" value="ECO:0007669"/>
    <property type="project" value="InterPro"/>
</dbReference>
<feature type="domain" description="ABC transporter" evidence="14">
    <location>
        <begin position="13"/>
        <end position="251"/>
    </location>
</feature>
<evidence type="ECO:0000256" key="8">
    <source>
        <dbReference type="ARBA" id="ARBA00022967"/>
    </source>
</evidence>
<evidence type="ECO:0000256" key="5">
    <source>
        <dbReference type="ARBA" id="ARBA00022692"/>
    </source>
</evidence>
<dbReference type="EMBL" id="PIPP01000002">
    <property type="protein sequence ID" value="RUO37612.1"/>
    <property type="molecule type" value="Genomic_DNA"/>
</dbReference>
<keyword evidence="16" id="KW-1185">Reference proteome</keyword>
<keyword evidence="2" id="KW-0813">Transport</keyword>
<dbReference type="OrthoDB" id="9770036at2"/>
<comment type="similarity">
    <text evidence="11">Belongs to the ABC transporter superfamily. Macrolide exporter (TC 3.A.1.122) family.</text>
</comment>
<evidence type="ECO:0000313" key="15">
    <source>
        <dbReference type="EMBL" id="RUO37612.1"/>
    </source>
</evidence>
<dbReference type="InterPro" id="IPR050250">
    <property type="entry name" value="Macrolide_Exporter_MacB"/>
</dbReference>
<sequence length="652" mass="70319">MAKQEQQTNEPMIRIRGLTKSYQTGPINTQVLHGIDLDIDAGDFVAIVGSSGSGKSTLMNILGCLDKPTSGEYYFQGQKVAEMDTDELAKLRRSAFGFVFQQYNLLGGATALANAELPAGYTSMPSDERHARAEQLLTRLGLEERMHHKPSELSGGQQQRVSIARALMNGGEIILADEPTGALDSQSGKEVMALLQDLSKQGHTVILITHDHEVAAHADRVIELKDGHILSDTRNRDVRAHVAPAKGPGSGQPSPLMDAGRSVITALTALRQNIFRTALTLLGIVIGVAAVISMLAIGQGARQDVVDRISAMGSNLLTVFPGAPNQRGRWSVATLVPEDVDAINELPNILAAVPELTGNRTLRRSGFDKEAQVNATYHKFPLARQWDVEYGSFFTQEDEDLYATVAVIGKTVATQLFPDRDPLGEVMLINNVLFRVIGVMSERGASPWGQDQDDVVFVPYSTGSLRLFGQRFLRNVTVAVESSDPIMMQNANDEVHRLLLERHGVEDFQIRNMASIIETATETQNTMTLLLGVIAVISLVVGGIGVMNIMLVSVTERTREIGIRMAVGARAAQIRMQFLVEAVTVALLGGLIGVSLGLGITWVISTFGSSVVFAAGPVIMAFGCAFLTGLIFGYIPARKAAQLDPVQALASE</sequence>
<organism evidence="15 16">
    <name type="scientific">Aliidiomarina shirensis</name>
    <dbReference type="NCBI Taxonomy" id="1048642"/>
    <lineage>
        <taxon>Bacteria</taxon>
        <taxon>Pseudomonadati</taxon>
        <taxon>Pseudomonadota</taxon>
        <taxon>Gammaproteobacteria</taxon>
        <taxon>Alteromonadales</taxon>
        <taxon>Idiomarinaceae</taxon>
        <taxon>Aliidiomarina</taxon>
    </lineage>
</organism>